<evidence type="ECO:0000259" key="5">
    <source>
        <dbReference type="Pfam" id="PF02826"/>
    </source>
</evidence>
<dbReference type="AlphaFoldDB" id="A0A6J2Y9H9"/>
<dbReference type="GO" id="GO:0005829">
    <property type="term" value="C:cytosol"/>
    <property type="evidence" value="ECO:0007669"/>
    <property type="project" value="TreeGrafter"/>
</dbReference>
<feature type="domain" description="D-isomer specific 2-hydroxyacid dehydrogenase catalytic" evidence="4">
    <location>
        <begin position="14"/>
        <end position="319"/>
    </location>
</feature>
<dbReference type="Proteomes" id="UP000504635">
    <property type="component" value="Unplaced"/>
</dbReference>
<dbReference type="SUPFAM" id="SSF51735">
    <property type="entry name" value="NAD(P)-binding Rossmann-fold domains"/>
    <property type="match status" value="1"/>
</dbReference>
<dbReference type="RefSeq" id="XP_030760518.1">
    <property type="nucleotide sequence ID" value="XM_030904658.1"/>
</dbReference>
<dbReference type="Pfam" id="PF00389">
    <property type="entry name" value="2-Hacid_dh"/>
    <property type="match status" value="1"/>
</dbReference>
<evidence type="ECO:0000313" key="6">
    <source>
        <dbReference type="Proteomes" id="UP000504635"/>
    </source>
</evidence>
<evidence type="ECO:0000256" key="1">
    <source>
        <dbReference type="ARBA" id="ARBA00023002"/>
    </source>
</evidence>
<dbReference type="InterPro" id="IPR029753">
    <property type="entry name" value="D-isomer_DH_CS"/>
</dbReference>
<protein>
    <recommendedName>
        <fullName evidence="2">Glyoxylate reductase/hydroxypyruvate reductase</fullName>
    </recommendedName>
</protein>
<dbReference type="Pfam" id="PF02826">
    <property type="entry name" value="2-Hacid_dh_C"/>
    <property type="match status" value="1"/>
</dbReference>
<dbReference type="InterPro" id="IPR006140">
    <property type="entry name" value="D-isomer_DH_NAD-bd"/>
</dbReference>
<gene>
    <name evidence="7" type="primary">LOC115885676</name>
</gene>
<dbReference type="GeneID" id="115885676"/>
<accession>A0A6J2Y9H9</accession>
<evidence type="ECO:0000256" key="2">
    <source>
        <dbReference type="ARBA" id="ARBA00073306"/>
    </source>
</evidence>
<comment type="similarity">
    <text evidence="3">Belongs to the D-isomer specific 2-hydroxyacid dehydrogenase family.</text>
</comment>
<dbReference type="InterPro" id="IPR050223">
    <property type="entry name" value="D-isomer_2-hydroxyacid_DH"/>
</dbReference>
<evidence type="ECO:0000313" key="7">
    <source>
        <dbReference type="RefSeq" id="XP_030760518.1"/>
    </source>
</evidence>
<dbReference type="GO" id="GO:0051287">
    <property type="term" value="F:NAD binding"/>
    <property type="evidence" value="ECO:0007669"/>
    <property type="project" value="InterPro"/>
</dbReference>
<keyword evidence="1 3" id="KW-0560">Oxidoreductase</keyword>
<dbReference type="OrthoDB" id="298012at2759"/>
<dbReference type="InParanoid" id="A0A6J2Y9H9"/>
<dbReference type="KEGG" id="soy:115885676"/>
<feature type="domain" description="D-isomer specific 2-hydroxyacid dehydrogenase NAD-binding" evidence="5">
    <location>
        <begin position="112"/>
        <end position="290"/>
    </location>
</feature>
<dbReference type="SUPFAM" id="SSF52283">
    <property type="entry name" value="Formate/glycerate dehydrogenase catalytic domain-like"/>
    <property type="match status" value="1"/>
</dbReference>
<name>A0A6J2Y9H9_SITOR</name>
<dbReference type="InterPro" id="IPR036291">
    <property type="entry name" value="NAD(P)-bd_dom_sf"/>
</dbReference>
<dbReference type="PANTHER" id="PTHR10996">
    <property type="entry name" value="2-HYDROXYACID DEHYDROGENASE-RELATED"/>
    <property type="match status" value="1"/>
</dbReference>
<dbReference type="FunCoup" id="A0A6J2Y9H9">
    <property type="interactions" value="207"/>
</dbReference>
<proteinExistence type="inferred from homology"/>
<dbReference type="PANTHER" id="PTHR10996:SF119">
    <property type="entry name" value="FI03731P-RELATED"/>
    <property type="match status" value="1"/>
</dbReference>
<dbReference type="GO" id="GO:0008465">
    <property type="term" value="F:hydroxypyruvate reductase (NADH) activity"/>
    <property type="evidence" value="ECO:0007669"/>
    <property type="project" value="TreeGrafter"/>
</dbReference>
<dbReference type="Gene3D" id="3.40.50.720">
    <property type="entry name" value="NAD(P)-binding Rossmann-like Domain"/>
    <property type="match status" value="2"/>
</dbReference>
<evidence type="ECO:0000256" key="3">
    <source>
        <dbReference type="RuleBase" id="RU003719"/>
    </source>
</evidence>
<reference evidence="7" key="1">
    <citation type="submission" date="2025-08" db="UniProtKB">
        <authorList>
            <consortium name="RefSeq"/>
        </authorList>
    </citation>
    <scope>IDENTIFICATION</scope>
    <source>
        <tissue evidence="7">Gonads</tissue>
    </source>
</reference>
<organism evidence="6 7">
    <name type="scientific">Sitophilus oryzae</name>
    <name type="common">Rice weevil</name>
    <name type="synonym">Curculio oryzae</name>
    <dbReference type="NCBI Taxonomy" id="7048"/>
    <lineage>
        <taxon>Eukaryota</taxon>
        <taxon>Metazoa</taxon>
        <taxon>Ecdysozoa</taxon>
        <taxon>Arthropoda</taxon>
        <taxon>Hexapoda</taxon>
        <taxon>Insecta</taxon>
        <taxon>Pterygota</taxon>
        <taxon>Neoptera</taxon>
        <taxon>Endopterygota</taxon>
        <taxon>Coleoptera</taxon>
        <taxon>Polyphaga</taxon>
        <taxon>Cucujiformia</taxon>
        <taxon>Curculionidae</taxon>
        <taxon>Dryophthorinae</taxon>
        <taxon>Sitophilus</taxon>
    </lineage>
</organism>
<sequence length="323" mass="35239">MSLPRVFVSNHTVPETMYDAFGTSVEVIRNTEYDRASILKLLPRVKPHGLFWCAGVTLDKEILDAAGPQLKVVGCMSSGYNHVDVAELKSRGIPVAYVPSTAKDSVSNVAILLALAASRRFTEGRWNIEQGRWKNHFDAQWLLGQEISDSTVGIVGFGGIGHAIAKKLKAFGIAKLLYTGHKEKPEAKELGAQFVDQETLTKESDFIFISAPLNEKTRKMCNADFFSKMKNTGILVNVSRGGLVDHDALLKALKDGEIYSAGLDVTDPEPLNVDSELLKLPNIVITPHIGASTFRARNAMGNLVAKNILLGLKGEKLLTPLDI</sequence>
<keyword evidence="6" id="KW-1185">Reference proteome</keyword>
<evidence type="ECO:0000259" key="4">
    <source>
        <dbReference type="Pfam" id="PF00389"/>
    </source>
</evidence>
<dbReference type="PROSITE" id="PS00671">
    <property type="entry name" value="D_2_HYDROXYACID_DH_3"/>
    <property type="match status" value="1"/>
</dbReference>
<dbReference type="GO" id="GO:0030267">
    <property type="term" value="F:glyoxylate reductase (NADPH) activity"/>
    <property type="evidence" value="ECO:0007669"/>
    <property type="project" value="TreeGrafter"/>
</dbReference>
<dbReference type="FunFam" id="3.40.50.720:FF:000026">
    <property type="entry name" value="Glyoxylate/hydroxypyruvate reductase B"/>
    <property type="match status" value="1"/>
</dbReference>
<dbReference type="InterPro" id="IPR006139">
    <property type="entry name" value="D-isomer_2_OHA_DH_cat_dom"/>
</dbReference>